<accession>A0A846MVX9</accession>
<reference evidence="1 2" key="1">
    <citation type="submission" date="2020-03" db="EMBL/GenBank/DDBJ databases">
        <title>Genomic Encyclopedia of Type Strains, Phase IV (KMG-IV): sequencing the most valuable type-strain genomes for metagenomic binning, comparative biology and taxonomic classification.</title>
        <authorList>
            <person name="Goeker M."/>
        </authorList>
    </citation>
    <scope>NUCLEOTIDE SEQUENCE [LARGE SCALE GENOMIC DNA]</scope>
    <source>
        <strain evidence="1 2">DSM 19867</strain>
    </source>
</reference>
<name>A0A846MVX9_9PROT</name>
<evidence type="ECO:0000313" key="1">
    <source>
        <dbReference type="EMBL" id="NIK87232.1"/>
    </source>
</evidence>
<sequence length="105" mass="12412">MAVLSRTPDRLRIRSLGRRSVFATFDRAKREARIWTFGVSNPLRYAKMAFSEIEEVIIGKRENTREEASYRLVLRHIKSRNVYISTRSRNEALEILQQLRGFLEL</sequence>
<organism evidence="1 2">
    <name type="scientific">Rhizomicrobium palustre</name>
    <dbReference type="NCBI Taxonomy" id="189966"/>
    <lineage>
        <taxon>Bacteria</taxon>
        <taxon>Pseudomonadati</taxon>
        <taxon>Pseudomonadota</taxon>
        <taxon>Alphaproteobacteria</taxon>
        <taxon>Micropepsales</taxon>
        <taxon>Micropepsaceae</taxon>
        <taxon>Rhizomicrobium</taxon>
    </lineage>
</organism>
<dbReference type="EMBL" id="JAASRM010000001">
    <property type="protein sequence ID" value="NIK87232.1"/>
    <property type="molecule type" value="Genomic_DNA"/>
</dbReference>
<gene>
    <name evidence="1" type="ORF">FHS83_000550</name>
</gene>
<dbReference type="AlphaFoldDB" id="A0A846MVX9"/>
<comment type="caution">
    <text evidence="1">The sequence shown here is derived from an EMBL/GenBank/DDBJ whole genome shotgun (WGS) entry which is preliminary data.</text>
</comment>
<dbReference type="Proteomes" id="UP000570514">
    <property type="component" value="Unassembled WGS sequence"/>
</dbReference>
<evidence type="ECO:0000313" key="2">
    <source>
        <dbReference type="Proteomes" id="UP000570514"/>
    </source>
</evidence>
<dbReference type="RefSeq" id="WP_167080647.1">
    <property type="nucleotide sequence ID" value="NZ_BAAADC010000001.1"/>
</dbReference>
<proteinExistence type="predicted"/>
<keyword evidence="2" id="KW-1185">Reference proteome</keyword>
<protein>
    <submittedName>
        <fullName evidence="1">Uncharacterized protein</fullName>
    </submittedName>
</protein>